<accession>A0A0K0F6M4</accession>
<reference evidence="2" key="2">
    <citation type="submission" date="2015-08" db="UniProtKB">
        <authorList>
            <consortium name="WormBaseParasite"/>
        </authorList>
    </citation>
    <scope>IDENTIFICATION</scope>
</reference>
<dbReference type="Proteomes" id="UP000035680">
    <property type="component" value="Unassembled WGS sequence"/>
</dbReference>
<dbReference type="AlphaFoldDB" id="A0A0K0F6M4"/>
<organism evidence="1 2">
    <name type="scientific">Strongyloides venezuelensis</name>
    <name type="common">Threadworm</name>
    <dbReference type="NCBI Taxonomy" id="75913"/>
    <lineage>
        <taxon>Eukaryota</taxon>
        <taxon>Metazoa</taxon>
        <taxon>Ecdysozoa</taxon>
        <taxon>Nematoda</taxon>
        <taxon>Chromadorea</taxon>
        <taxon>Rhabditida</taxon>
        <taxon>Tylenchina</taxon>
        <taxon>Panagrolaimomorpha</taxon>
        <taxon>Strongyloidoidea</taxon>
        <taxon>Strongyloididae</taxon>
        <taxon>Strongyloides</taxon>
    </lineage>
</organism>
<protein>
    <submittedName>
        <fullName evidence="2">ADF-H domain-containing protein</fullName>
    </submittedName>
</protein>
<keyword evidence="1" id="KW-1185">Reference proteome</keyword>
<proteinExistence type="predicted"/>
<name>A0A0K0F6M4_STRVS</name>
<sequence>MDLVKQINITNMNGEILDEAVDETMGDIDDPVEKVCLFTFSYGGVAVYRCSEAVCYMYLSGYMLAGSHHLSRVSYLMKRHVGTCGSVEELKKTPPQCNKEVLSLKELNSFCDETSVVLDETIHNFKEEYDYFEKKFRQHNGKCIEYC</sequence>
<reference evidence="1" key="1">
    <citation type="submission" date="2014-07" db="EMBL/GenBank/DDBJ databases">
        <authorList>
            <person name="Martin A.A"/>
            <person name="De Silva N."/>
        </authorList>
    </citation>
    <scope>NUCLEOTIDE SEQUENCE</scope>
</reference>
<evidence type="ECO:0000313" key="2">
    <source>
        <dbReference type="WBParaSite" id="SVE_0446800.1"/>
    </source>
</evidence>
<evidence type="ECO:0000313" key="1">
    <source>
        <dbReference type="Proteomes" id="UP000035680"/>
    </source>
</evidence>
<dbReference type="WBParaSite" id="SVE_0446800.1">
    <property type="protein sequence ID" value="SVE_0446800.1"/>
    <property type="gene ID" value="SVE_0446800"/>
</dbReference>